<evidence type="ECO:0000256" key="2">
    <source>
        <dbReference type="ARBA" id="ARBA00023242"/>
    </source>
</evidence>
<dbReference type="GO" id="GO:0000976">
    <property type="term" value="F:transcription cis-regulatory region binding"/>
    <property type="evidence" value="ECO:0007669"/>
    <property type="project" value="TreeGrafter"/>
</dbReference>
<dbReference type="GO" id="GO:0043153">
    <property type="term" value="P:entrainment of circadian clock by photoperiod"/>
    <property type="evidence" value="ECO:0007669"/>
    <property type="project" value="TreeGrafter"/>
</dbReference>
<sequence>MPSRVSNDNLEGVNFLHTGLHSAKERILPQDMPPSPPDSQKSTNPWAEADSTKHQPTWSNSSNTVVPTKFSLGERKNCVAKVCVSLPEGTVTEVTIFSNEDQHLANLAIGSSFLKQLHGKSVQTFLLHAFCGEPFRQMFARIECGGFVRPYELFCQFVKREKWTSTGIAIIEVVALRSAFGPSIGLLPSSIKFTTRHNTSGAIVFIDATSIPVLGHFPSELTGKSLFSVVHAEDANLVKQFHHALLHNGGKVVLTECLRLIAYNGSIVCIRSEWAAFMNPWSRQLEMIVGRHLLLSQTPIGDADVFAEPFHGRPLAIPTEDIAEHDRYIRTLLKQTIPRKERSGTAVRHVNPNAIDPYHSLEQVHFDRLVGTLNTRSEAQQTAMNPNDAALYDPTLDASSSPVSASLPLTYNQINCLENVHRLLKSQKAALDEASRVDGDQSSHESPSNVERAAPAPPVSTVPLTRDILQQHTQKWEQEYKDAWKKRLNLKRSYPYPNEIPSVSSESKIHRPEKLPKVRVASDPTSEYISNYQAQYLTAMNANVQSPLTSPDLFYHSLNYSTANQTPYCSVIQNGSFHSQHSQLAKSLPVAGPLRPKESGALQMSLAHCLQPSAQSCERTEDVPEASASVALVQEAA</sequence>
<evidence type="ECO:0000256" key="3">
    <source>
        <dbReference type="SAM" id="MobiDB-lite"/>
    </source>
</evidence>
<dbReference type="GO" id="GO:0032922">
    <property type="term" value="P:circadian regulation of gene expression"/>
    <property type="evidence" value="ECO:0007669"/>
    <property type="project" value="TreeGrafter"/>
</dbReference>
<dbReference type="PROSITE" id="PS50112">
    <property type="entry name" value="PAS"/>
    <property type="match status" value="1"/>
</dbReference>
<dbReference type="Proteomes" id="UP000095287">
    <property type="component" value="Unplaced"/>
</dbReference>
<organism evidence="5 6">
    <name type="scientific">Steinernema glaseri</name>
    <dbReference type="NCBI Taxonomy" id="37863"/>
    <lineage>
        <taxon>Eukaryota</taxon>
        <taxon>Metazoa</taxon>
        <taxon>Ecdysozoa</taxon>
        <taxon>Nematoda</taxon>
        <taxon>Chromadorea</taxon>
        <taxon>Rhabditida</taxon>
        <taxon>Tylenchina</taxon>
        <taxon>Panagrolaimomorpha</taxon>
        <taxon>Strongyloidoidea</taxon>
        <taxon>Steinernematidae</taxon>
        <taxon>Steinernema</taxon>
    </lineage>
</organism>
<feature type="region of interest" description="Disordered" evidence="3">
    <location>
        <begin position="21"/>
        <end position="64"/>
    </location>
</feature>
<feature type="compositionally biased region" description="Basic and acidic residues" evidence="3">
    <location>
        <begin position="431"/>
        <end position="443"/>
    </location>
</feature>
<dbReference type="PANTHER" id="PTHR11269">
    <property type="entry name" value="PERIOD CIRCADIAN PROTEIN"/>
    <property type="match status" value="1"/>
</dbReference>
<dbReference type="GO" id="GO:0005634">
    <property type="term" value="C:nucleus"/>
    <property type="evidence" value="ECO:0007669"/>
    <property type="project" value="UniProtKB-SubCell"/>
</dbReference>
<dbReference type="Gene3D" id="3.30.450.20">
    <property type="entry name" value="PAS domain"/>
    <property type="match status" value="1"/>
</dbReference>
<keyword evidence="5" id="KW-1185">Reference proteome</keyword>
<comment type="subcellular location">
    <subcellularLocation>
        <location evidence="1">Nucleus</location>
    </subcellularLocation>
</comment>
<name>A0A1I8ALP0_9BILA</name>
<dbReference type="InterPro" id="IPR050760">
    <property type="entry name" value="Period_circadian_regulator"/>
</dbReference>
<protein>
    <submittedName>
        <fullName evidence="6">PAS domain-containing protein</fullName>
    </submittedName>
</protein>
<dbReference type="PANTHER" id="PTHR11269:SF16">
    <property type="entry name" value="PERIOD CIRCADIAN PROTEIN"/>
    <property type="match status" value="1"/>
</dbReference>
<dbReference type="CDD" id="cd00130">
    <property type="entry name" value="PAS"/>
    <property type="match status" value="1"/>
</dbReference>
<feature type="compositionally biased region" description="Polar residues" evidence="3">
    <location>
        <begin position="54"/>
        <end position="64"/>
    </location>
</feature>
<dbReference type="SUPFAM" id="SSF55785">
    <property type="entry name" value="PYP-like sensor domain (PAS domain)"/>
    <property type="match status" value="1"/>
</dbReference>
<proteinExistence type="predicted"/>
<dbReference type="GO" id="GO:0000122">
    <property type="term" value="P:negative regulation of transcription by RNA polymerase II"/>
    <property type="evidence" value="ECO:0007669"/>
    <property type="project" value="TreeGrafter"/>
</dbReference>
<reference evidence="6" key="1">
    <citation type="submission" date="2016-11" db="UniProtKB">
        <authorList>
            <consortium name="WormBaseParasite"/>
        </authorList>
    </citation>
    <scope>IDENTIFICATION</scope>
</reference>
<evidence type="ECO:0000313" key="6">
    <source>
        <dbReference type="WBParaSite" id="L893_g6884.t1"/>
    </source>
</evidence>
<dbReference type="InterPro" id="IPR000014">
    <property type="entry name" value="PAS"/>
</dbReference>
<dbReference type="WBParaSite" id="L893_g6884.t1">
    <property type="protein sequence ID" value="L893_g6884.t1"/>
    <property type="gene ID" value="L893_g6884"/>
</dbReference>
<keyword evidence="2" id="KW-0539">Nucleus</keyword>
<evidence type="ECO:0000313" key="5">
    <source>
        <dbReference type="Proteomes" id="UP000095287"/>
    </source>
</evidence>
<accession>A0A1I8ALP0</accession>
<dbReference type="GO" id="GO:0001222">
    <property type="term" value="F:transcription corepressor binding"/>
    <property type="evidence" value="ECO:0007669"/>
    <property type="project" value="TreeGrafter"/>
</dbReference>
<dbReference type="Pfam" id="PF14598">
    <property type="entry name" value="PAS_11"/>
    <property type="match status" value="1"/>
</dbReference>
<evidence type="ECO:0000259" key="4">
    <source>
        <dbReference type="PROSITE" id="PS50112"/>
    </source>
</evidence>
<dbReference type="GO" id="GO:0005737">
    <property type="term" value="C:cytoplasm"/>
    <property type="evidence" value="ECO:0007669"/>
    <property type="project" value="TreeGrafter"/>
</dbReference>
<feature type="region of interest" description="Disordered" evidence="3">
    <location>
        <begin position="431"/>
        <end position="462"/>
    </location>
</feature>
<feature type="domain" description="PAS" evidence="4">
    <location>
        <begin position="198"/>
        <end position="249"/>
    </location>
</feature>
<dbReference type="InterPro" id="IPR035965">
    <property type="entry name" value="PAS-like_dom_sf"/>
</dbReference>
<dbReference type="AlphaFoldDB" id="A0A1I8ALP0"/>
<evidence type="ECO:0000256" key="1">
    <source>
        <dbReference type="ARBA" id="ARBA00004123"/>
    </source>
</evidence>